<comment type="caution">
    <text evidence="2">The sequence shown here is derived from an EMBL/GenBank/DDBJ whole genome shotgun (WGS) entry which is preliminary data.</text>
</comment>
<evidence type="ECO:0000313" key="2">
    <source>
        <dbReference type="EMBL" id="EPR33105.1"/>
    </source>
</evidence>
<name>S7T982_9BACT</name>
<sequence>MPEDRPVLVTGATGYVGGRLVPLLLQRGHRVRAVARSVDKLRCRPWAAHPNLELAAADLHDEKSMIAAATGCGAAYYLVHSMSASHDDFAAADRQAAYVMVRAAKAAGLSRIIYLGGLGDASDDLSEHLRSRAETGTILALGPAPVTILRAAMILGSGSASFEILRGLAEHLPVMLTPRWVRTKSQPIAISNVLGYLAGCLEHPETIGQTYDIGGPEILTYEQLIQLYAEVAGLRRRIIIPVPVLSPALSAYWLKLITPVSMSLARPLVEGLRNECVVRDDSIRTIIPQDLLSCRETIARALDKVRQSQVDTCWHDAGTAFPAEWTQCGDPKYAGGKELQCGYRAVLEASPEDIWPVVTRIGGETGWYASNTLWRMRGLFDQIIAGPGLNRGRRHPEDIRVGDALDFFRVLSVEPPQKLLLHSEMKTPGEAFLEFHVEAISRNATELTILARFLPRGIAGLIYWYSVYPVHHAVFSGMLRGMARATGKTILEEPRRYTRVFANACAIFFK</sequence>
<dbReference type="SUPFAM" id="SSF51735">
    <property type="entry name" value="NAD(P)-binding Rossmann-fold domains"/>
    <property type="match status" value="1"/>
</dbReference>
<dbReference type="Pfam" id="PF13460">
    <property type="entry name" value="NAD_binding_10"/>
    <property type="match status" value="1"/>
</dbReference>
<dbReference type="InterPro" id="IPR051207">
    <property type="entry name" value="ComplexI_NDUFA9_subunit"/>
</dbReference>
<dbReference type="PATRIC" id="fig|1121439.3.peg.1903"/>
<proteinExistence type="predicted"/>
<dbReference type="RefSeq" id="WP_020887240.1">
    <property type="nucleotide sequence ID" value="NZ_ATHI01000026.1"/>
</dbReference>
<dbReference type="GO" id="GO:0044877">
    <property type="term" value="F:protein-containing complex binding"/>
    <property type="evidence" value="ECO:0007669"/>
    <property type="project" value="TreeGrafter"/>
</dbReference>
<feature type="domain" description="NAD(P)-binding" evidence="1">
    <location>
        <begin position="11"/>
        <end position="124"/>
    </location>
</feature>
<accession>S7T982</accession>
<dbReference type="SUPFAM" id="SSF55961">
    <property type="entry name" value="Bet v1-like"/>
    <property type="match status" value="1"/>
</dbReference>
<dbReference type="Gene3D" id="3.40.50.720">
    <property type="entry name" value="NAD(P)-binding Rossmann-like Domain"/>
    <property type="match status" value="1"/>
</dbReference>
<dbReference type="eggNOG" id="COG0702">
    <property type="taxonomic scope" value="Bacteria"/>
</dbReference>
<dbReference type="InterPro" id="IPR036291">
    <property type="entry name" value="NAD(P)-bd_dom_sf"/>
</dbReference>
<evidence type="ECO:0000313" key="3">
    <source>
        <dbReference type="Proteomes" id="UP000014975"/>
    </source>
</evidence>
<dbReference type="Proteomes" id="UP000014975">
    <property type="component" value="Unassembled WGS sequence"/>
</dbReference>
<dbReference type="InterPro" id="IPR021295">
    <property type="entry name" value="DUF2867"/>
</dbReference>
<dbReference type="CDD" id="cd05245">
    <property type="entry name" value="SDR_a2"/>
    <property type="match status" value="1"/>
</dbReference>
<dbReference type="PANTHER" id="PTHR12126">
    <property type="entry name" value="NADH-UBIQUINONE OXIDOREDUCTASE 39 KDA SUBUNIT-RELATED"/>
    <property type="match status" value="1"/>
</dbReference>
<protein>
    <recommendedName>
        <fullName evidence="1">NAD(P)-binding domain-containing protein</fullName>
    </recommendedName>
</protein>
<dbReference type="InterPro" id="IPR016040">
    <property type="entry name" value="NAD(P)-bd_dom"/>
</dbReference>
<dbReference type="PANTHER" id="PTHR12126:SF11">
    <property type="entry name" value="NADH DEHYDROGENASE [UBIQUINONE] 1 ALPHA SUBCOMPLEX SUBUNIT 9, MITOCHONDRIAL"/>
    <property type="match status" value="1"/>
</dbReference>
<organism evidence="2 3">
    <name type="scientific">Alkalidesulfovibrio alkalitolerans DSM 16529</name>
    <dbReference type="NCBI Taxonomy" id="1121439"/>
    <lineage>
        <taxon>Bacteria</taxon>
        <taxon>Pseudomonadati</taxon>
        <taxon>Thermodesulfobacteriota</taxon>
        <taxon>Desulfovibrionia</taxon>
        <taxon>Desulfovibrionales</taxon>
        <taxon>Desulfovibrionaceae</taxon>
        <taxon>Alkalidesulfovibrio</taxon>
    </lineage>
</organism>
<dbReference type="EMBL" id="ATHI01000026">
    <property type="protein sequence ID" value="EPR33105.1"/>
    <property type="molecule type" value="Genomic_DNA"/>
</dbReference>
<keyword evidence="3" id="KW-1185">Reference proteome</keyword>
<gene>
    <name evidence="2" type="ORF">dsat_0546</name>
</gene>
<dbReference type="AlphaFoldDB" id="S7T982"/>
<evidence type="ECO:0000259" key="1">
    <source>
        <dbReference type="Pfam" id="PF13460"/>
    </source>
</evidence>
<reference evidence="2 3" key="1">
    <citation type="journal article" date="2013" name="Genome Announc.">
        <title>Draft genome sequences for three mercury-methylating, sulfate-reducing bacteria.</title>
        <authorList>
            <person name="Brown S.D."/>
            <person name="Hurt R.A.Jr."/>
            <person name="Gilmour C.C."/>
            <person name="Elias D.A."/>
        </authorList>
    </citation>
    <scope>NUCLEOTIDE SEQUENCE [LARGE SCALE GENOMIC DNA]</scope>
    <source>
        <strain evidence="2 3">DSM 16529</strain>
    </source>
</reference>
<dbReference type="Pfam" id="PF11066">
    <property type="entry name" value="DUF2867"/>
    <property type="match status" value="1"/>
</dbReference>
<dbReference type="STRING" id="1121439.dsat_0546"/>